<dbReference type="EMBL" id="CP007794">
    <property type="protein sequence ID" value="AIB14219.1"/>
    <property type="molecule type" value="Genomic_DNA"/>
</dbReference>
<dbReference type="Proteomes" id="UP000027186">
    <property type="component" value="Plasmid AbAZ39_p1"/>
</dbReference>
<dbReference type="Pfam" id="PF13458">
    <property type="entry name" value="Peripla_BP_6"/>
    <property type="match status" value="1"/>
</dbReference>
<dbReference type="PANTHER" id="PTHR30483">
    <property type="entry name" value="LEUCINE-SPECIFIC-BINDING PROTEIN"/>
    <property type="match status" value="1"/>
</dbReference>
<evidence type="ECO:0000313" key="5">
    <source>
        <dbReference type="EMBL" id="AIB14219.1"/>
    </source>
</evidence>
<keyword evidence="2" id="KW-0732">Signal</keyword>
<geneLocation type="plasmid" evidence="5 6">
    <name>AbAZ39_p1</name>
</geneLocation>
<evidence type="ECO:0000256" key="3">
    <source>
        <dbReference type="ARBA" id="ARBA00022970"/>
    </source>
</evidence>
<dbReference type="InterPro" id="IPR028081">
    <property type="entry name" value="Leu-bd"/>
</dbReference>
<comment type="similarity">
    <text evidence="1">Belongs to the leucine-binding protein family.</text>
</comment>
<feature type="domain" description="Leucine-binding protein" evidence="4">
    <location>
        <begin position="50"/>
        <end position="388"/>
    </location>
</feature>
<dbReference type="InterPro" id="IPR051010">
    <property type="entry name" value="BCAA_transport"/>
</dbReference>
<protein>
    <submittedName>
        <fullName evidence="5">Branched-chain amino acid ABC transporter</fullName>
    </submittedName>
</protein>
<dbReference type="Gene3D" id="3.40.50.2300">
    <property type="match status" value="2"/>
</dbReference>
<evidence type="ECO:0000256" key="2">
    <source>
        <dbReference type="ARBA" id="ARBA00022729"/>
    </source>
</evidence>
<dbReference type="GO" id="GO:0006865">
    <property type="term" value="P:amino acid transport"/>
    <property type="evidence" value="ECO:0007669"/>
    <property type="project" value="UniProtKB-KW"/>
</dbReference>
<keyword evidence="3" id="KW-0813">Transport</keyword>
<keyword evidence="3" id="KW-0029">Amino-acid transport</keyword>
<sequence>MMNDHRISKNGSMGGLTRRQFGTAAASVALSAGALAAFGRAPAFAQGTALKVGVLLPRSGLLAQAGQACQRGAEIAPAILGELGYKVEILSADTESNVDVARSRAEKLINDGANVIVGAFDSGQTAAAAQVCEQRGVPLVMNIAAADRLTEQGYKTVFRNFPTSTMLVTNGLALMKDLFAVSGVTPKTAVFLHANDTFGMANKQAMDALFPKLDMPFGIVDSISYDPKAQDLAVEVAKAKATGAELAIVTTRANDAIMLVREMVKQRWEPKGIVSPGSPGLYDEQFYKVLGKYADYAITNLPWYDPKAELTKRVEAAFKKQYPNDRFEGYAFNVAFTLEAILVAADAFKRAGTAEPATLLEALRQTNLKDKMMVGPAITFDEKGQNTQLVSACLQNRNLRPTVVLPKDSAEMDPVFPMPGWGKRA</sequence>
<evidence type="ECO:0000256" key="1">
    <source>
        <dbReference type="ARBA" id="ARBA00010062"/>
    </source>
</evidence>
<proteinExistence type="inferred from homology"/>
<dbReference type="SUPFAM" id="SSF53822">
    <property type="entry name" value="Periplasmic binding protein-like I"/>
    <property type="match status" value="1"/>
</dbReference>
<evidence type="ECO:0000259" key="4">
    <source>
        <dbReference type="Pfam" id="PF13458"/>
    </source>
</evidence>
<organism evidence="5 6">
    <name type="scientific">Azospirillum argentinense</name>
    <dbReference type="NCBI Taxonomy" id="2970906"/>
    <lineage>
        <taxon>Bacteria</taxon>
        <taxon>Pseudomonadati</taxon>
        <taxon>Pseudomonadota</taxon>
        <taxon>Alphaproteobacteria</taxon>
        <taxon>Rhodospirillales</taxon>
        <taxon>Azospirillaceae</taxon>
        <taxon>Azospirillum</taxon>
    </lineage>
</organism>
<dbReference type="InterPro" id="IPR028082">
    <property type="entry name" value="Peripla_BP_I"/>
</dbReference>
<dbReference type="CDD" id="cd06340">
    <property type="entry name" value="PBP1_ABC_ligand_binding-like"/>
    <property type="match status" value="1"/>
</dbReference>
<name>A0A060DTC9_9PROT</name>
<evidence type="ECO:0000313" key="6">
    <source>
        <dbReference type="Proteomes" id="UP000027186"/>
    </source>
</evidence>
<dbReference type="PROSITE" id="PS51318">
    <property type="entry name" value="TAT"/>
    <property type="match status" value="1"/>
</dbReference>
<dbReference type="InterPro" id="IPR006311">
    <property type="entry name" value="TAT_signal"/>
</dbReference>
<keyword evidence="5" id="KW-0614">Plasmid</keyword>
<accession>A0A060DTC9</accession>
<dbReference type="AlphaFoldDB" id="A0A060DTC9"/>
<gene>
    <name evidence="5" type="ORF">ABAZ39_20065</name>
</gene>
<dbReference type="KEGG" id="abq:ABAZ39_20065"/>
<dbReference type="PANTHER" id="PTHR30483:SF37">
    <property type="entry name" value="ABC TRANSPORTER SUBSTRATE-BINDING PROTEIN"/>
    <property type="match status" value="1"/>
</dbReference>
<reference evidence="5 6" key="1">
    <citation type="journal article" date="2014" name="Genome Announc.">
        <title>Complete Genome Sequence of the Model Rhizosphere Strain Azospirillum brasilense Az39, Successfully Applied in Agriculture.</title>
        <authorList>
            <person name="Rivera D."/>
            <person name="Revale S."/>
            <person name="Molina R."/>
            <person name="Gualpa J."/>
            <person name="Puente M."/>
            <person name="Maroniche G."/>
            <person name="Paris G."/>
            <person name="Baker D."/>
            <person name="Clavijo B."/>
            <person name="McLay K."/>
            <person name="Spaepen S."/>
            <person name="Perticari A."/>
            <person name="Vazquez M."/>
            <person name="Wisniewski-Dye F."/>
            <person name="Watkins C."/>
            <person name="Martinez-Abarca F."/>
            <person name="Vanderleyden J."/>
            <person name="Cassan F."/>
        </authorList>
    </citation>
    <scope>NUCLEOTIDE SEQUENCE [LARGE SCALE GENOMIC DNA]</scope>
    <source>
        <strain evidence="5 6">Az39</strain>
        <plasmid evidence="5">AbAZ39_p1</plasmid>
    </source>
</reference>